<accession>A0A452IRK0</accession>
<dbReference type="GO" id="GO:0005739">
    <property type="term" value="C:mitochondrion"/>
    <property type="evidence" value="ECO:0007669"/>
    <property type="project" value="UniProtKB-SubCell"/>
</dbReference>
<evidence type="ECO:0000256" key="1">
    <source>
        <dbReference type="ARBA" id="ARBA00004173"/>
    </source>
</evidence>
<evidence type="ECO:0000313" key="3">
    <source>
        <dbReference type="Proteomes" id="UP000291020"/>
    </source>
</evidence>
<protein>
    <submittedName>
        <fullName evidence="2">Uncharacterized protein</fullName>
    </submittedName>
</protein>
<sequence>MAALVLRRAVLFWGKAGGVRVSRAAAGRRSILSAAYVDSSKWEEREKEVHSLAELATFMDRTYERKLPVSSLTISRVRKNSTNKDGSDLRILKKSSELLR</sequence>
<dbReference type="InterPro" id="IPR019266">
    <property type="entry name" value="Ribosomal_mS27"/>
</dbReference>
<keyword evidence="3" id="KW-1185">Reference proteome</keyword>
<dbReference type="PANTHER" id="PTHR21393">
    <property type="entry name" value="MITOCHONDRIAL 28S RIBOSOMAL PROTEIN S27"/>
    <property type="match status" value="1"/>
</dbReference>
<organism evidence="2 3">
    <name type="scientific">Gopherus agassizii</name>
    <name type="common">Agassiz's desert tortoise</name>
    <dbReference type="NCBI Taxonomy" id="38772"/>
    <lineage>
        <taxon>Eukaryota</taxon>
        <taxon>Metazoa</taxon>
        <taxon>Chordata</taxon>
        <taxon>Craniata</taxon>
        <taxon>Vertebrata</taxon>
        <taxon>Euteleostomi</taxon>
        <taxon>Archelosauria</taxon>
        <taxon>Testudinata</taxon>
        <taxon>Testudines</taxon>
        <taxon>Cryptodira</taxon>
        <taxon>Durocryptodira</taxon>
        <taxon>Testudinoidea</taxon>
        <taxon>Testudinidae</taxon>
        <taxon>Gopherus</taxon>
    </lineage>
</organism>
<dbReference type="Ensembl" id="ENSGAGT00000034593.1">
    <property type="protein sequence ID" value="ENSGAGP00000030487.1"/>
    <property type="gene ID" value="ENSGAGG00000021955.1"/>
</dbReference>
<dbReference type="Proteomes" id="UP000291020">
    <property type="component" value="Unassembled WGS sequence"/>
</dbReference>
<reference evidence="3" key="1">
    <citation type="journal article" date="2017" name="PLoS ONE">
        <title>The Agassiz's desert tortoise genome provides a resource for the conservation of a threatened species.</title>
        <authorList>
            <person name="Tollis M."/>
            <person name="DeNardo D.F."/>
            <person name="Cornelius J.A."/>
            <person name="Dolby G.A."/>
            <person name="Edwards T."/>
            <person name="Henen B.T."/>
            <person name="Karl A.E."/>
            <person name="Murphy R.W."/>
            <person name="Kusumi K."/>
        </authorList>
    </citation>
    <scope>NUCLEOTIDE SEQUENCE [LARGE SCALE GENOMIC DNA]</scope>
</reference>
<proteinExistence type="predicted"/>
<dbReference type="STRING" id="38772.ENSGAGP00000030487"/>
<reference evidence="2" key="2">
    <citation type="submission" date="2025-08" db="UniProtKB">
        <authorList>
            <consortium name="Ensembl"/>
        </authorList>
    </citation>
    <scope>IDENTIFICATION</scope>
</reference>
<name>A0A452IRK0_9SAUR</name>
<dbReference type="AlphaFoldDB" id="A0A452IRK0"/>
<dbReference type="InterPro" id="IPR034913">
    <property type="entry name" value="mS27/PTCD2"/>
</dbReference>
<dbReference type="Pfam" id="PF10037">
    <property type="entry name" value="MRP-S27"/>
    <property type="match status" value="1"/>
</dbReference>
<comment type="subcellular location">
    <subcellularLocation>
        <location evidence="1">Mitochondrion</location>
    </subcellularLocation>
</comment>
<dbReference type="PANTHER" id="PTHR21393:SF0">
    <property type="entry name" value="SMALL RIBOSOMAL SUBUNIT PROTEIN MS27"/>
    <property type="match status" value="1"/>
</dbReference>
<reference evidence="2" key="3">
    <citation type="submission" date="2025-09" db="UniProtKB">
        <authorList>
            <consortium name="Ensembl"/>
        </authorList>
    </citation>
    <scope>IDENTIFICATION</scope>
</reference>
<evidence type="ECO:0000313" key="2">
    <source>
        <dbReference type="Ensembl" id="ENSGAGP00000030487.1"/>
    </source>
</evidence>